<keyword evidence="3 5" id="KW-1133">Transmembrane helix</keyword>
<feature type="transmembrane region" description="Helical" evidence="5">
    <location>
        <begin position="83"/>
        <end position="106"/>
    </location>
</feature>
<evidence type="ECO:0000313" key="7">
    <source>
        <dbReference type="EMBL" id="MBB3046744.1"/>
    </source>
</evidence>
<dbReference type="InterPro" id="IPR010920">
    <property type="entry name" value="LSM_dom_sf"/>
</dbReference>
<evidence type="ECO:0000313" key="8">
    <source>
        <dbReference type="Proteomes" id="UP000537130"/>
    </source>
</evidence>
<reference evidence="7 8" key="1">
    <citation type="submission" date="2020-08" db="EMBL/GenBank/DDBJ databases">
        <title>Genomic Encyclopedia of Type Strains, Phase III (KMG-III): the genomes of soil and plant-associated and newly described type strains.</title>
        <authorList>
            <person name="Whitman W."/>
        </authorList>
    </citation>
    <scope>NUCLEOTIDE SEQUENCE [LARGE SCALE GENOMIC DNA]</scope>
    <source>
        <strain evidence="7 8">CECT 8654</strain>
    </source>
</reference>
<evidence type="ECO:0000256" key="4">
    <source>
        <dbReference type="ARBA" id="ARBA00023136"/>
    </source>
</evidence>
<dbReference type="Proteomes" id="UP000537130">
    <property type="component" value="Unassembled WGS sequence"/>
</dbReference>
<dbReference type="RefSeq" id="WP_183409417.1">
    <property type="nucleotide sequence ID" value="NZ_JACHWY010000001.1"/>
</dbReference>
<protein>
    <submittedName>
        <fullName evidence="7">Small-conductance mechanosensitive channel</fullName>
    </submittedName>
</protein>
<keyword evidence="4 5" id="KW-0472">Membrane</keyword>
<dbReference type="SUPFAM" id="SSF50182">
    <property type="entry name" value="Sm-like ribonucleoproteins"/>
    <property type="match status" value="1"/>
</dbReference>
<dbReference type="InterPro" id="IPR023408">
    <property type="entry name" value="MscS_beta-dom_sf"/>
</dbReference>
<feature type="transmembrane region" description="Helical" evidence="5">
    <location>
        <begin position="56"/>
        <end position="77"/>
    </location>
</feature>
<dbReference type="Pfam" id="PF00924">
    <property type="entry name" value="MS_channel_2nd"/>
    <property type="match status" value="1"/>
</dbReference>
<dbReference type="AlphaFoldDB" id="A0A7W4Z4R1"/>
<evidence type="ECO:0000256" key="5">
    <source>
        <dbReference type="SAM" id="Phobius"/>
    </source>
</evidence>
<proteinExistence type="predicted"/>
<feature type="transmembrane region" description="Helical" evidence="5">
    <location>
        <begin position="12"/>
        <end position="35"/>
    </location>
</feature>
<evidence type="ECO:0000256" key="1">
    <source>
        <dbReference type="ARBA" id="ARBA00004370"/>
    </source>
</evidence>
<dbReference type="InterPro" id="IPR006685">
    <property type="entry name" value="MscS_channel_2nd"/>
</dbReference>
<accession>A0A7W4Z4R1</accession>
<comment type="caution">
    <text evidence="7">The sequence shown here is derived from an EMBL/GenBank/DDBJ whole genome shotgun (WGS) entry which is preliminary data.</text>
</comment>
<evidence type="ECO:0000256" key="2">
    <source>
        <dbReference type="ARBA" id="ARBA00022692"/>
    </source>
</evidence>
<feature type="domain" description="Mechanosensitive ion channel MscS" evidence="6">
    <location>
        <begin position="105"/>
        <end position="173"/>
    </location>
</feature>
<keyword evidence="8" id="KW-1185">Reference proteome</keyword>
<gene>
    <name evidence="7" type="ORF">FHR99_000980</name>
</gene>
<evidence type="ECO:0000256" key="3">
    <source>
        <dbReference type="ARBA" id="ARBA00022989"/>
    </source>
</evidence>
<dbReference type="PANTHER" id="PTHR30566:SF5">
    <property type="entry name" value="MECHANOSENSITIVE ION CHANNEL PROTEIN 1, MITOCHONDRIAL-RELATED"/>
    <property type="match status" value="1"/>
</dbReference>
<dbReference type="GO" id="GO:0016020">
    <property type="term" value="C:membrane"/>
    <property type="evidence" value="ECO:0007669"/>
    <property type="project" value="UniProtKB-SubCell"/>
</dbReference>
<dbReference type="EMBL" id="JACHWY010000001">
    <property type="protein sequence ID" value="MBB3046744.1"/>
    <property type="molecule type" value="Genomic_DNA"/>
</dbReference>
<sequence length="292" mass="32143">MLDNVDLTQEQVALLAPLAQLMISTVLLVLAILVLRSVSARFILKNVTTTELRTKWLVQSRNALALLLILGLILIWGEELRTVALSVVAIAVALVVATKELILCLIGSMLKAGTSSFDIGDRIQIKEYRGDVIDHNPLTTTLLEVGPGKVSNQLTGRVLTIPNALFVSDAVVNETPNAKYLFHVISIPFRRDHDWQGAKAAMLEAAKREVSAFAEEARRYLVRFSTQRGLEPPSVEPRVTIQVPAPEEIHLIMRLPVPSTRRVAIEQAILSAVMEGNFSVRKELPVNGQPKP</sequence>
<dbReference type="PANTHER" id="PTHR30566">
    <property type="entry name" value="YNAI-RELATED MECHANOSENSITIVE ION CHANNEL"/>
    <property type="match status" value="1"/>
</dbReference>
<keyword evidence="2 5" id="KW-0812">Transmembrane</keyword>
<organism evidence="7 8">
    <name type="scientific">Litorivivens lipolytica</name>
    <dbReference type="NCBI Taxonomy" id="1524264"/>
    <lineage>
        <taxon>Bacteria</taxon>
        <taxon>Pseudomonadati</taxon>
        <taxon>Pseudomonadota</taxon>
        <taxon>Gammaproteobacteria</taxon>
        <taxon>Litorivivens</taxon>
    </lineage>
</organism>
<comment type="subcellular location">
    <subcellularLocation>
        <location evidence="1">Membrane</location>
    </subcellularLocation>
</comment>
<evidence type="ECO:0000259" key="6">
    <source>
        <dbReference type="Pfam" id="PF00924"/>
    </source>
</evidence>
<dbReference type="Gene3D" id="2.30.30.60">
    <property type="match status" value="1"/>
</dbReference>
<dbReference type="GO" id="GO:0008381">
    <property type="term" value="F:mechanosensitive monoatomic ion channel activity"/>
    <property type="evidence" value="ECO:0007669"/>
    <property type="project" value="UniProtKB-ARBA"/>
</dbReference>
<name>A0A7W4Z4R1_9GAMM</name>